<evidence type="ECO:0000256" key="5">
    <source>
        <dbReference type="ARBA" id="ARBA00022801"/>
    </source>
</evidence>
<gene>
    <name evidence="10" type="primary">map_1</name>
    <name evidence="6" type="synonym">map</name>
    <name evidence="10" type="ORF">AMYX_00220</name>
</gene>
<comment type="catalytic activity">
    <reaction evidence="6 7">
        <text>Release of N-terminal amino acids, preferentially methionine, from peptides and arylamides.</text>
        <dbReference type="EC" id="3.4.11.18"/>
    </reaction>
</comment>
<evidence type="ECO:0000256" key="3">
    <source>
        <dbReference type="ARBA" id="ARBA00022670"/>
    </source>
</evidence>
<dbReference type="Gene3D" id="3.90.230.10">
    <property type="entry name" value="Creatinase/methionine aminopeptidase superfamily"/>
    <property type="match status" value="1"/>
</dbReference>
<feature type="binding site" evidence="6">
    <location>
        <position position="174"/>
    </location>
    <ligand>
        <name>a divalent metal cation</name>
        <dbReference type="ChEBI" id="CHEBI:60240"/>
        <label>1</label>
    </ligand>
</feature>
<dbReference type="GO" id="GO:0070006">
    <property type="term" value="F:metalloaminopeptidase activity"/>
    <property type="evidence" value="ECO:0007669"/>
    <property type="project" value="UniProtKB-UniRule"/>
</dbReference>
<feature type="binding site" evidence="6">
    <location>
        <position position="163"/>
    </location>
    <ligand>
        <name>a divalent metal cation</name>
        <dbReference type="ChEBI" id="CHEBI:60240"/>
        <label>1</label>
    </ligand>
</feature>
<reference evidence="11" key="1">
    <citation type="journal article" date="2020" name="Appl. Environ. Microbiol.">
        <title>Diazotrophic Anaeromyxobacter Isolates from Soils.</title>
        <authorList>
            <person name="Masuda Y."/>
            <person name="Yamanaka H."/>
            <person name="Xu Z.X."/>
            <person name="Shiratori Y."/>
            <person name="Aono T."/>
            <person name="Amachi S."/>
            <person name="Senoo K."/>
            <person name="Itoh H."/>
        </authorList>
    </citation>
    <scope>NUCLEOTIDE SEQUENCE [LARGE SCALE GENOMIC DNA]</scope>
    <source>
        <strain evidence="11">R267</strain>
    </source>
</reference>
<comment type="subunit">
    <text evidence="6">Monomer.</text>
</comment>
<dbReference type="CDD" id="cd01086">
    <property type="entry name" value="MetAP1"/>
    <property type="match status" value="1"/>
</dbReference>
<evidence type="ECO:0000313" key="10">
    <source>
        <dbReference type="EMBL" id="GEJ55281.1"/>
    </source>
</evidence>
<comment type="caution">
    <text evidence="10">The sequence shown here is derived from an EMBL/GenBank/DDBJ whole genome shotgun (WGS) entry which is preliminary data.</text>
</comment>
<feature type="binding site" evidence="6">
    <location>
        <position position="244"/>
    </location>
    <ligand>
        <name>substrate</name>
    </ligand>
</feature>
<feature type="binding site" evidence="6">
    <location>
        <position position="301"/>
    </location>
    <ligand>
        <name>a divalent metal cation</name>
        <dbReference type="ChEBI" id="CHEBI:60240"/>
        <label>1</label>
    </ligand>
</feature>
<dbReference type="InterPro" id="IPR000994">
    <property type="entry name" value="Pept_M24"/>
</dbReference>
<feature type="binding site" evidence="6">
    <location>
        <position position="270"/>
    </location>
    <ligand>
        <name>a divalent metal cation</name>
        <dbReference type="ChEBI" id="CHEBI:60240"/>
        <label>2</label>
        <note>catalytic</note>
    </ligand>
</feature>
<feature type="domain" description="Peptidase M24" evidence="9">
    <location>
        <begin position="80"/>
        <end position="307"/>
    </location>
</feature>
<comment type="similarity">
    <text evidence="6">Belongs to the peptidase M24A family. Methionine aminopeptidase type 1 subfamily.</text>
</comment>
<dbReference type="HAMAP" id="MF_01974">
    <property type="entry name" value="MetAP_1"/>
    <property type="match status" value="1"/>
</dbReference>
<evidence type="ECO:0000256" key="6">
    <source>
        <dbReference type="HAMAP-Rule" id="MF_01974"/>
    </source>
</evidence>
<dbReference type="SUPFAM" id="SSF55920">
    <property type="entry name" value="Creatinase/aminopeptidase"/>
    <property type="match status" value="1"/>
</dbReference>
<dbReference type="EMBL" id="BJTG01000001">
    <property type="protein sequence ID" value="GEJ55281.1"/>
    <property type="molecule type" value="Genomic_DNA"/>
</dbReference>
<dbReference type="PRINTS" id="PR00599">
    <property type="entry name" value="MAPEPTIDASE"/>
</dbReference>
<name>A0A7I9VFW1_9BACT</name>
<dbReference type="PANTHER" id="PTHR43330">
    <property type="entry name" value="METHIONINE AMINOPEPTIDASE"/>
    <property type="match status" value="1"/>
</dbReference>
<sequence>MGKPGANDLCWCGSGQKYKRCHREADLAAGPGSPVRPGAVRPGVVSPRRAVPPEIPRPSYALTGRPRSAPRVADPRLRLERIRRACRAAAEVLAEGARALRPGVTTDAIDGVVHQAYLARGGYPSTLNYHGFPKSLCTSVNEVILHGIPDSRPLEDGDIVNLDVTIYLDGMHGDCSATYPVGKIDEASQRLLRVTRECLELGISAVRPGRPISDIGRAIEKHAAAHGYGVVRAFCGHGIGEDFHMEPQVLHYYEPRARTVLEEGMVFTIEPMLTMGRPEHVVWPDGWTASTVDGQRAAQYEHTLVVTRDGAEILTVAPAEPAVAQVR</sequence>
<evidence type="ECO:0000256" key="4">
    <source>
        <dbReference type="ARBA" id="ARBA00022723"/>
    </source>
</evidence>
<evidence type="ECO:0000313" key="11">
    <source>
        <dbReference type="Proteomes" id="UP000503640"/>
    </source>
</evidence>
<dbReference type="PROSITE" id="PS00680">
    <property type="entry name" value="MAP_1"/>
    <property type="match status" value="1"/>
</dbReference>
<dbReference type="AlphaFoldDB" id="A0A7I9VFW1"/>
<comment type="function">
    <text evidence="1 6">Removes the N-terminal methionine from nascent proteins. The N-terminal methionine is often cleaved when the second residue in the primary sequence is small and uncharged (Met-Ala-, Cys, Gly, Pro, Ser, Thr, or Val). Requires deformylation of the N(alpha)-formylated initiator methionine before it can be hydrolyzed.</text>
</comment>
<evidence type="ECO:0000256" key="1">
    <source>
        <dbReference type="ARBA" id="ARBA00002521"/>
    </source>
</evidence>
<feature type="binding site" evidence="6">
    <location>
        <position position="174"/>
    </location>
    <ligand>
        <name>a divalent metal cation</name>
        <dbReference type="ChEBI" id="CHEBI:60240"/>
        <label>2</label>
        <note>catalytic</note>
    </ligand>
</feature>
<dbReference type="InterPro" id="IPR004027">
    <property type="entry name" value="SEC_C_motif"/>
</dbReference>
<dbReference type="InterPro" id="IPR001714">
    <property type="entry name" value="Pept_M24_MAP"/>
</dbReference>
<feature type="binding site" evidence="6">
    <location>
        <position position="237"/>
    </location>
    <ligand>
        <name>a divalent metal cation</name>
        <dbReference type="ChEBI" id="CHEBI:60240"/>
        <label>2</label>
        <note>catalytic</note>
    </ligand>
</feature>
<keyword evidence="11" id="KW-1185">Reference proteome</keyword>
<dbReference type="Pfam" id="PF02810">
    <property type="entry name" value="SEC-C"/>
    <property type="match status" value="1"/>
</dbReference>
<keyword evidence="4 6" id="KW-0479">Metal-binding</keyword>
<keyword evidence="3 6" id="KW-0645">Protease</keyword>
<organism evidence="10 11">
    <name type="scientific">Anaeromyxobacter diazotrophicus</name>
    <dbReference type="NCBI Taxonomy" id="2590199"/>
    <lineage>
        <taxon>Bacteria</taxon>
        <taxon>Pseudomonadati</taxon>
        <taxon>Myxococcota</taxon>
        <taxon>Myxococcia</taxon>
        <taxon>Myxococcales</taxon>
        <taxon>Cystobacterineae</taxon>
        <taxon>Anaeromyxobacteraceae</taxon>
        <taxon>Anaeromyxobacter</taxon>
    </lineage>
</organism>
<proteinExistence type="inferred from homology"/>
<dbReference type="Pfam" id="PF00557">
    <property type="entry name" value="Peptidase_M24"/>
    <property type="match status" value="1"/>
</dbReference>
<dbReference type="Gene3D" id="3.10.450.50">
    <property type="match status" value="1"/>
</dbReference>
<protein>
    <recommendedName>
        <fullName evidence="6 7">Methionine aminopeptidase</fullName>
        <shortName evidence="6">MAP</shortName>
        <shortName evidence="6">MetAP</shortName>
        <ecNumber evidence="6 7">3.4.11.18</ecNumber>
    </recommendedName>
    <alternativeName>
        <fullName evidence="6">Peptidase M</fullName>
    </alternativeName>
</protein>
<dbReference type="PANTHER" id="PTHR43330:SF8">
    <property type="entry name" value="METHIONINE AMINOPEPTIDASE 1D, MITOCHONDRIAL"/>
    <property type="match status" value="1"/>
</dbReference>
<dbReference type="GO" id="GO:0046872">
    <property type="term" value="F:metal ion binding"/>
    <property type="evidence" value="ECO:0007669"/>
    <property type="project" value="UniProtKB-UniRule"/>
</dbReference>
<keyword evidence="2 6" id="KW-0031">Aminopeptidase</keyword>
<feature type="binding site" evidence="6">
    <location>
        <position position="146"/>
    </location>
    <ligand>
        <name>substrate</name>
    </ligand>
</feature>
<evidence type="ECO:0000256" key="7">
    <source>
        <dbReference type="RuleBase" id="RU003653"/>
    </source>
</evidence>
<evidence type="ECO:0000256" key="2">
    <source>
        <dbReference type="ARBA" id="ARBA00022438"/>
    </source>
</evidence>
<comment type="cofactor">
    <cofactor evidence="6">
        <name>Co(2+)</name>
        <dbReference type="ChEBI" id="CHEBI:48828"/>
    </cofactor>
    <cofactor evidence="6">
        <name>Zn(2+)</name>
        <dbReference type="ChEBI" id="CHEBI:29105"/>
    </cofactor>
    <cofactor evidence="6">
        <name>Mn(2+)</name>
        <dbReference type="ChEBI" id="CHEBI:29035"/>
    </cofactor>
    <cofactor evidence="6">
        <name>Fe(2+)</name>
        <dbReference type="ChEBI" id="CHEBI:29033"/>
    </cofactor>
    <text evidence="6">Binds 2 divalent metal cations per subunit. Has a high-affinity and a low affinity metal-binding site. The true nature of the physiological cofactor is under debate. The enzyme is active with cobalt, zinc, manganese or divalent iron ions. Most likely, methionine aminopeptidases function as mononuclear Fe(2+)-metalloproteases under physiological conditions, and the catalytically relevant metal-binding site has been assigned to the histidine-containing high-affinity site.</text>
</comment>
<dbReference type="EC" id="3.4.11.18" evidence="6 7"/>
<evidence type="ECO:0000259" key="9">
    <source>
        <dbReference type="Pfam" id="PF00557"/>
    </source>
</evidence>
<dbReference type="SUPFAM" id="SSF103642">
    <property type="entry name" value="Sec-C motif"/>
    <property type="match status" value="1"/>
</dbReference>
<accession>A0A7I9VFW1</accession>
<evidence type="ECO:0000256" key="8">
    <source>
        <dbReference type="SAM" id="MobiDB-lite"/>
    </source>
</evidence>
<feature type="compositionally biased region" description="Low complexity" evidence="8">
    <location>
        <begin position="28"/>
        <end position="49"/>
    </location>
</feature>
<feature type="binding site" evidence="6">
    <location>
        <position position="301"/>
    </location>
    <ligand>
        <name>a divalent metal cation</name>
        <dbReference type="ChEBI" id="CHEBI:60240"/>
        <label>2</label>
        <note>catalytic</note>
    </ligand>
</feature>
<feature type="region of interest" description="Disordered" evidence="8">
    <location>
        <begin position="27"/>
        <end position="72"/>
    </location>
</feature>
<dbReference type="InterPro" id="IPR002467">
    <property type="entry name" value="Pept_M24A_MAP1"/>
</dbReference>
<dbReference type="NCBIfam" id="TIGR00500">
    <property type="entry name" value="met_pdase_I"/>
    <property type="match status" value="1"/>
</dbReference>
<dbReference type="GO" id="GO:0006508">
    <property type="term" value="P:proteolysis"/>
    <property type="evidence" value="ECO:0007669"/>
    <property type="project" value="UniProtKB-KW"/>
</dbReference>
<dbReference type="RefSeq" id="WP_176062094.1">
    <property type="nucleotide sequence ID" value="NZ_BJTG01000001.1"/>
</dbReference>
<dbReference type="GO" id="GO:0004239">
    <property type="term" value="F:initiator methionyl aminopeptidase activity"/>
    <property type="evidence" value="ECO:0007669"/>
    <property type="project" value="UniProtKB-UniRule"/>
</dbReference>
<dbReference type="Proteomes" id="UP000503640">
    <property type="component" value="Unassembled WGS sequence"/>
</dbReference>
<dbReference type="InterPro" id="IPR036005">
    <property type="entry name" value="Creatinase/aminopeptidase-like"/>
</dbReference>
<keyword evidence="5 6" id="KW-0378">Hydrolase</keyword>